<dbReference type="InterPro" id="IPR006768">
    <property type="entry name" value="Cwf19-like_C_dom-1"/>
</dbReference>
<dbReference type="PANTHER" id="PTHR12072">
    <property type="entry name" value="CWF19, CELL CYCLE CONTROL PROTEIN"/>
    <property type="match status" value="1"/>
</dbReference>
<dbReference type="GO" id="GO:0061632">
    <property type="term" value="F:RNA lariat debranching enzyme activator activity"/>
    <property type="evidence" value="ECO:0007669"/>
    <property type="project" value="TreeGrafter"/>
</dbReference>
<comment type="caution">
    <text evidence="3">The sequence shown here is derived from an EMBL/GenBank/DDBJ whole genome shotgun (WGS) entry which is preliminary data.</text>
</comment>
<sequence>MVPVQKGCALNIRPLEIVPKGKGVFIAMMKMPGGTILEMISEKKCWFCLSSPDVESHLVIKGEVELGKYKDALKNYYKNQEKAVVFFEWIFKSSPHANVQAVPVPLSKASNVQQIFNFAAKKLGFEFSMVSPSGDSSEARSLLRSRFDGTSNLFYVELPDGNILSHAVDDKQKFPVQFGREVLAGLLNIADRADWRNCKLSKEEELKMVTSFKKGFQQLDPVS</sequence>
<evidence type="ECO:0000259" key="1">
    <source>
        <dbReference type="Pfam" id="PF04676"/>
    </source>
</evidence>
<accession>A0A835V616</accession>
<proteinExistence type="predicted"/>
<feature type="domain" description="Cwf19-like protein C-terminal" evidence="1">
    <location>
        <begin position="141"/>
        <end position="220"/>
    </location>
</feature>
<dbReference type="InterPro" id="IPR006767">
    <property type="entry name" value="Cwf19-like_C_dom-2"/>
</dbReference>
<evidence type="ECO:0000259" key="2">
    <source>
        <dbReference type="Pfam" id="PF04677"/>
    </source>
</evidence>
<dbReference type="GO" id="GO:0071014">
    <property type="term" value="C:post-mRNA release spliceosomal complex"/>
    <property type="evidence" value="ECO:0007669"/>
    <property type="project" value="TreeGrafter"/>
</dbReference>
<evidence type="ECO:0000313" key="3">
    <source>
        <dbReference type="EMBL" id="KAG0485065.1"/>
    </source>
</evidence>
<keyword evidence="4" id="KW-1185">Reference proteome</keyword>
<dbReference type="Pfam" id="PF04677">
    <property type="entry name" value="CwfJ_C_1"/>
    <property type="match status" value="1"/>
</dbReference>
<reference evidence="3 4" key="1">
    <citation type="journal article" date="2020" name="Nat. Food">
        <title>A phased Vanilla planifolia genome enables genetic improvement of flavour and production.</title>
        <authorList>
            <person name="Hasing T."/>
            <person name="Tang H."/>
            <person name="Brym M."/>
            <person name="Khazi F."/>
            <person name="Huang T."/>
            <person name="Chambers A.H."/>
        </authorList>
    </citation>
    <scope>NUCLEOTIDE SEQUENCE [LARGE SCALE GENOMIC DNA]</scope>
    <source>
        <tissue evidence="3">Leaf</tissue>
    </source>
</reference>
<dbReference type="OrthoDB" id="695883at2759"/>
<organism evidence="3 4">
    <name type="scientific">Vanilla planifolia</name>
    <name type="common">Vanilla</name>
    <dbReference type="NCBI Taxonomy" id="51239"/>
    <lineage>
        <taxon>Eukaryota</taxon>
        <taxon>Viridiplantae</taxon>
        <taxon>Streptophyta</taxon>
        <taxon>Embryophyta</taxon>
        <taxon>Tracheophyta</taxon>
        <taxon>Spermatophyta</taxon>
        <taxon>Magnoliopsida</taxon>
        <taxon>Liliopsida</taxon>
        <taxon>Asparagales</taxon>
        <taxon>Orchidaceae</taxon>
        <taxon>Vanilloideae</taxon>
        <taxon>Vanilleae</taxon>
        <taxon>Vanilla</taxon>
    </lineage>
</organism>
<dbReference type="Pfam" id="PF04676">
    <property type="entry name" value="CwfJ_C_2"/>
    <property type="match status" value="1"/>
</dbReference>
<name>A0A835V616_VANPL</name>
<dbReference type="GO" id="GO:0000398">
    <property type="term" value="P:mRNA splicing, via spliceosome"/>
    <property type="evidence" value="ECO:0007669"/>
    <property type="project" value="TreeGrafter"/>
</dbReference>
<gene>
    <name evidence="3" type="ORF">HPP92_009144</name>
</gene>
<dbReference type="Proteomes" id="UP000636800">
    <property type="component" value="Unassembled WGS sequence"/>
</dbReference>
<dbReference type="EMBL" id="JADCNL010000004">
    <property type="protein sequence ID" value="KAG0485065.1"/>
    <property type="molecule type" value="Genomic_DNA"/>
</dbReference>
<evidence type="ECO:0000313" key="4">
    <source>
        <dbReference type="Proteomes" id="UP000636800"/>
    </source>
</evidence>
<dbReference type="PANTHER" id="PTHR12072:SF4">
    <property type="entry name" value="CWF19-LIKE PROTEIN 1"/>
    <property type="match status" value="1"/>
</dbReference>
<dbReference type="InterPro" id="IPR040194">
    <property type="entry name" value="Cwf19-like"/>
</dbReference>
<dbReference type="AlphaFoldDB" id="A0A835V616"/>
<feature type="domain" description="Cwf19-like C-terminal" evidence="2">
    <location>
        <begin position="65"/>
        <end position="116"/>
    </location>
</feature>
<protein>
    <submittedName>
        <fullName evidence="3">Uncharacterized protein</fullName>
    </submittedName>
</protein>